<evidence type="ECO:0000256" key="1">
    <source>
        <dbReference type="ARBA" id="ARBA00023015"/>
    </source>
</evidence>
<evidence type="ECO:0000259" key="6">
    <source>
        <dbReference type="PROSITE" id="PS50977"/>
    </source>
</evidence>
<dbReference type="InterPro" id="IPR050109">
    <property type="entry name" value="HTH-type_TetR-like_transc_reg"/>
</dbReference>
<dbReference type="AlphaFoldDB" id="A0A1X7PJW5"/>
<name>A0A1X7PJW5_9MICO</name>
<accession>A0A1X7PJW5</accession>
<sequence>MGERPKTTRSASHTPRLSRDLIVETALAQIDRSGSQSLSMRSLAQELGVEAMSLYRYVHGKEDLLEGVIALLMHDLNERLDESEAQHWQGFLQTVAHEVRRIATDHPKAFPLVATRHPAAPWLRPPLRSVEVVNTFLSALTEHGFSDERAVGAYRAFSSFLLGQLLLQSAVHGAETGPAEEPLDEGDAAIPQGDGRMTLDRAPEVRRLRALLSEDRSDEEFEISLEALLDRLDRELSQ</sequence>
<evidence type="ECO:0000256" key="3">
    <source>
        <dbReference type="ARBA" id="ARBA00023163"/>
    </source>
</evidence>
<evidence type="ECO:0000313" key="8">
    <source>
        <dbReference type="Proteomes" id="UP000193711"/>
    </source>
</evidence>
<dbReference type="PANTHER" id="PTHR30055:SF234">
    <property type="entry name" value="HTH-TYPE TRANSCRIPTIONAL REGULATOR BETI"/>
    <property type="match status" value="1"/>
</dbReference>
<protein>
    <submittedName>
        <fullName evidence="7">Transcriptional regulator, TetR family</fullName>
    </submittedName>
</protein>
<dbReference type="Gene3D" id="1.10.10.60">
    <property type="entry name" value="Homeodomain-like"/>
    <property type="match status" value="1"/>
</dbReference>
<gene>
    <name evidence="7" type="ORF">SAMN06295885_3648</name>
</gene>
<feature type="DNA-binding region" description="H-T-H motif" evidence="4">
    <location>
        <begin position="39"/>
        <end position="58"/>
    </location>
</feature>
<dbReference type="Pfam" id="PF02909">
    <property type="entry name" value="TetR_C_1"/>
    <property type="match status" value="1"/>
</dbReference>
<evidence type="ECO:0000256" key="5">
    <source>
        <dbReference type="SAM" id="MobiDB-lite"/>
    </source>
</evidence>
<dbReference type="RefSeq" id="WP_085478030.1">
    <property type="nucleotide sequence ID" value="NZ_FXBM01000004.1"/>
</dbReference>
<dbReference type="InterPro" id="IPR009057">
    <property type="entry name" value="Homeodomain-like_sf"/>
</dbReference>
<dbReference type="SUPFAM" id="SSF46689">
    <property type="entry name" value="Homeodomain-like"/>
    <property type="match status" value="1"/>
</dbReference>
<dbReference type="OrthoDB" id="329481at2"/>
<dbReference type="EMBL" id="FXBM01000004">
    <property type="protein sequence ID" value="SMH50992.1"/>
    <property type="molecule type" value="Genomic_DNA"/>
</dbReference>
<dbReference type="STRING" id="1891671.SAMN06295885_3648"/>
<dbReference type="Gene3D" id="1.10.357.10">
    <property type="entry name" value="Tetracycline Repressor, domain 2"/>
    <property type="match status" value="1"/>
</dbReference>
<dbReference type="GO" id="GO:0045892">
    <property type="term" value="P:negative regulation of DNA-templated transcription"/>
    <property type="evidence" value="ECO:0007669"/>
    <property type="project" value="InterPro"/>
</dbReference>
<dbReference type="SUPFAM" id="SSF48498">
    <property type="entry name" value="Tetracyclin repressor-like, C-terminal domain"/>
    <property type="match status" value="1"/>
</dbReference>
<dbReference type="Proteomes" id="UP000193711">
    <property type="component" value="Unassembled WGS sequence"/>
</dbReference>
<dbReference type="PROSITE" id="PS50977">
    <property type="entry name" value="HTH_TETR_2"/>
    <property type="match status" value="1"/>
</dbReference>
<evidence type="ECO:0000256" key="4">
    <source>
        <dbReference type="PROSITE-ProRule" id="PRU00335"/>
    </source>
</evidence>
<dbReference type="GO" id="GO:0003700">
    <property type="term" value="F:DNA-binding transcription factor activity"/>
    <property type="evidence" value="ECO:0007669"/>
    <property type="project" value="TreeGrafter"/>
</dbReference>
<reference evidence="8" key="1">
    <citation type="submission" date="2017-04" db="EMBL/GenBank/DDBJ databases">
        <authorList>
            <person name="Varghese N."/>
            <person name="Submissions S."/>
        </authorList>
    </citation>
    <scope>NUCLEOTIDE SEQUENCE [LARGE SCALE GENOMIC DNA]</scope>
    <source>
        <strain evidence="8">VKM Ac-2121</strain>
    </source>
</reference>
<dbReference type="Pfam" id="PF00440">
    <property type="entry name" value="TetR_N"/>
    <property type="match status" value="1"/>
</dbReference>
<evidence type="ECO:0000256" key="2">
    <source>
        <dbReference type="ARBA" id="ARBA00023125"/>
    </source>
</evidence>
<dbReference type="InterPro" id="IPR004111">
    <property type="entry name" value="Repressor_TetR_C"/>
</dbReference>
<dbReference type="InterPro" id="IPR001647">
    <property type="entry name" value="HTH_TetR"/>
</dbReference>
<keyword evidence="8" id="KW-1185">Reference proteome</keyword>
<organism evidence="7 8">
    <name type="scientific">Rathayibacter oskolensis</name>
    <dbReference type="NCBI Taxonomy" id="1891671"/>
    <lineage>
        <taxon>Bacteria</taxon>
        <taxon>Bacillati</taxon>
        <taxon>Actinomycetota</taxon>
        <taxon>Actinomycetes</taxon>
        <taxon>Micrococcales</taxon>
        <taxon>Microbacteriaceae</taxon>
        <taxon>Rathayibacter</taxon>
    </lineage>
</organism>
<feature type="region of interest" description="Disordered" evidence="5">
    <location>
        <begin position="176"/>
        <end position="196"/>
    </location>
</feature>
<keyword evidence="1" id="KW-0805">Transcription regulation</keyword>
<keyword evidence="3" id="KW-0804">Transcription</keyword>
<keyword evidence="2 4" id="KW-0238">DNA-binding</keyword>
<proteinExistence type="predicted"/>
<dbReference type="InterPro" id="IPR036271">
    <property type="entry name" value="Tet_transcr_reg_TetR-rel_C_sf"/>
</dbReference>
<dbReference type="PANTHER" id="PTHR30055">
    <property type="entry name" value="HTH-TYPE TRANSCRIPTIONAL REGULATOR RUTR"/>
    <property type="match status" value="1"/>
</dbReference>
<feature type="domain" description="HTH tetR-type" evidence="6">
    <location>
        <begin position="16"/>
        <end position="76"/>
    </location>
</feature>
<dbReference type="GO" id="GO:0000976">
    <property type="term" value="F:transcription cis-regulatory region binding"/>
    <property type="evidence" value="ECO:0007669"/>
    <property type="project" value="TreeGrafter"/>
</dbReference>
<evidence type="ECO:0000313" key="7">
    <source>
        <dbReference type="EMBL" id="SMH50992.1"/>
    </source>
</evidence>